<proteinExistence type="inferred from homology"/>
<dbReference type="InterPro" id="IPR052471">
    <property type="entry name" value="PBI_I9"/>
</dbReference>
<evidence type="ECO:0008006" key="4">
    <source>
        <dbReference type="Google" id="ProtNLM"/>
    </source>
</evidence>
<dbReference type="PANTHER" id="PTHR28288:SF2">
    <property type="entry name" value="PROTEASE B INHIBITOR 2"/>
    <property type="match status" value="1"/>
</dbReference>
<evidence type="ECO:0000313" key="3">
    <source>
        <dbReference type="Proteomes" id="UP000243515"/>
    </source>
</evidence>
<dbReference type="Proteomes" id="UP000243515">
    <property type="component" value="Unassembled WGS sequence"/>
</dbReference>
<comment type="caution">
    <text evidence="2">The sequence shown here is derived from an EMBL/GenBank/DDBJ whole genome shotgun (WGS) entry which is preliminary data.</text>
</comment>
<dbReference type="EMBL" id="NPHW01003736">
    <property type="protein sequence ID" value="OXV09057.1"/>
    <property type="molecule type" value="Genomic_DNA"/>
</dbReference>
<dbReference type="SUPFAM" id="SSF54897">
    <property type="entry name" value="Protease propeptides/inhibitors"/>
    <property type="match status" value="1"/>
</dbReference>
<dbReference type="GO" id="GO:0042144">
    <property type="term" value="P:vacuole fusion, non-autophagic"/>
    <property type="evidence" value="ECO:0007669"/>
    <property type="project" value="TreeGrafter"/>
</dbReference>
<evidence type="ECO:0000313" key="2">
    <source>
        <dbReference type="EMBL" id="OXV09057.1"/>
    </source>
</evidence>
<reference evidence="2 3" key="1">
    <citation type="journal article" date="2015" name="Environ. Microbiol.">
        <title>Metagenome sequence of Elaphomyces granulatus from sporocarp tissue reveals Ascomycota ectomycorrhizal fingerprints of genome expansion and a Proteobacteria-rich microbiome.</title>
        <authorList>
            <person name="Quandt C.A."/>
            <person name="Kohler A."/>
            <person name="Hesse C.N."/>
            <person name="Sharpton T.J."/>
            <person name="Martin F."/>
            <person name="Spatafora J.W."/>
        </authorList>
    </citation>
    <scope>NUCLEOTIDE SEQUENCE [LARGE SCALE GENOMIC DNA]</scope>
    <source>
        <strain evidence="2 3">OSC145934</strain>
    </source>
</reference>
<sequence length="71" mass="7969">MLYNVTLKEGGSEAELEKAKQDAKNEGGEIRHVYKIIKGFTVEYPDDHVTALKSNKDLHVELDGPVRIQSD</sequence>
<dbReference type="PANTHER" id="PTHR28288">
    <property type="entry name" value="PROTEASE B INHIBITOR 2"/>
    <property type="match status" value="1"/>
</dbReference>
<dbReference type="AlphaFoldDB" id="A0A232LZ23"/>
<comment type="similarity">
    <text evidence="1">Belongs to the protease inhibitor I9 family.</text>
</comment>
<keyword evidence="3" id="KW-1185">Reference proteome</keyword>
<evidence type="ECO:0000256" key="1">
    <source>
        <dbReference type="ARBA" id="ARBA00038069"/>
    </source>
</evidence>
<dbReference type="OrthoDB" id="5518345at2759"/>
<organism evidence="2 3">
    <name type="scientific">Elaphomyces granulatus</name>
    <dbReference type="NCBI Taxonomy" id="519963"/>
    <lineage>
        <taxon>Eukaryota</taxon>
        <taxon>Fungi</taxon>
        <taxon>Dikarya</taxon>
        <taxon>Ascomycota</taxon>
        <taxon>Pezizomycotina</taxon>
        <taxon>Eurotiomycetes</taxon>
        <taxon>Eurotiomycetidae</taxon>
        <taxon>Eurotiales</taxon>
        <taxon>Elaphomycetaceae</taxon>
        <taxon>Elaphomyces</taxon>
    </lineage>
</organism>
<dbReference type="InterPro" id="IPR037045">
    <property type="entry name" value="S8pro/Inhibitor_I9_sf"/>
</dbReference>
<dbReference type="GO" id="GO:0004866">
    <property type="term" value="F:endopeptidase inhibitor activity"/>
    <property type="evidence" value="ECO:0007669"/>
    <property type="project" value="TreeGrafter"/>
</dbReference>
<accession>A0A232LZ23</accession>
<name>A0A232LZ23_9EURO</name>
<dbReference type="FunFam" id="3.30.70.80:FF:000005">
    <property type="entry name" value="Proteinase inhibitor I2B"/>
    <property type="match status" value="1"/>
</dbReference>
<dbReference type="Gene3D" id="3.30.70.80">
    <property type="entry name" value="Peptidase S8 propeptide/proteinase inhibitor I9"/>
    <property type="match status" value="1"/>
</dbReference>
<protein>
    <recommendedName>
        <fullName evidence="4">Inhibitor I9 domain-containing protein</fullName>
    </recommendedName>
</protein>
<gene>
    <name evidence="2" type="ORF">Egran_03176</name>
</gene>